<dbReference type="InterPro" id="IPR002483">
    <property type="entry name" value="PWI_dom"/>
</dbReference>
<evidence type="ECO:0000313" key="12">
    <source>
        <dbReference type="Proteomes" id="UP000664132"/>
    </source>
</evidence>
<feature type="zinc finger region" description="C3H1-type" evidence="7">
    <location>
        <begin position="244"/>
        <end position="272"/>
    </location>
</feature>
<dbReference type="SUPFAM" id="SSF90229">
    <property type="entry name" value="CCCH zinc finger"/>
    <property type="match status" value="1"/>
</dbReference>
<evidence type="ECO:0000256" key="4">
    <source>
        <dbReference type="ARBA" id="ARBA00022884"/>
    </source>
</evidence>
<feature type="compositionally biased region" description="Low complexity" evidence="8">
    <location>
        <begin position="726"/>
        <end position="740"/>
    </location>
</feature>
<dbReference type="InterPro" id="IPR012677">
    <property type="entry name" value="Nucleotide-bd_a/b_plait_sf"/>
</dbReference>
<feature type="compositionally biased region" description="Basic and acidic residues" evidence="8">
    <location>
        <begin position="336"/>
        <end position="347"/>
    </location>
</feature>
<dbReference type="InterPro" id="IPR000504">
    <property type="entry name" value="RRM_dom"/>
</dbReference>
<feature type="region of interest" description="Disordered" evidence="8">
    <location>
        <begin position="296"/>
        <end position="351"/>
    </location>
</feature>
<dbReference type="SMART" id="SM00356">
    <property type="entry name" value="ZnF_C3H1"/>
    <property type="match status" value="1"/>
</dbReference>
<feature type="region of interest" description="Disordered" evidence="8">
    <location>
        <begin position="85"/>
        <end position="163"/>
    </location>
</feature>
<evidence type="ECO:0000256" key="1">
    <source>
        <dbReference type="ARBA" id="ARBA00022723"/>
    </source>
</evidence>
<evidence type="ECO:0000256" key="3">
    <source>
        <dbReference type="ARBA" id="ARBA00022833"/>
    </source>
</evidence>
<dbReference type="InterPro" id="IPR036855">
    <property type="entry name" value="Znf_CCCH_sf"/>
</dbReference>
<feature type="compositionally biased region" description="Basic and acidic residues" evidence="8">
    <location>
        <begin position="126"/>
        <end position="141"/>
    </location>
</feature>
<keyword evidence="12" id="KW-1185">Reference proteome</keyword>
<feature type="compositionally biased region" description="Basic and acidic residues" evidence="8">
    <location>
        <begin position="311"/>
        <end position="325"/>
    </location>
</feature>
<keyword evidence="4 6" id="KW-0694">RNA-binding</keyword>
<dbReference type="CDD" id="cd12257">
    <property type="entry name" value="RRM1_RBM26_like"/>
    <property type="match status" value="1"/>
</dbReference>
<evidence type="ECO:0000259" key="9">
    <source>
        <dbReference type="PROSITE" id="PS50102"/>
    </source>
</evidence>
<dbReference type="FunFam" id="3.30.70.330:FF:000647">
    <property type="entry name" value="CCCH zinc finger and RRM domain protein"/>
    <property type="match status" value="1"/>
</dbReference>
<dbReference type="Pfam" id="PF14605">
    <property type="entry name" value="Nup35_RRM_2"/>
    <property type="match status" value="1"/>
</dbReference>
<feature type="domain" description="C3H1-type" evidence="10">
    <location>
        <begin position="244"/>
        <end position="272"/>
    </location>
</feature>
<dbReference type="Gene3D" id="1.20.1390.10">
    <property type="entry name" value="PWI domain"/>
    <property type="match status" value="1"/>
</dbReference>
<evidence type="ECO:0000256" key="7">
    <source>
        <dbReference type="PROSITE-ProRule" id="PRU00723"/>
    </source>
</evidence>
<feature type="compositionally biased region" description="Pro residues" evidence="8">
    <location>
        <begin position="85"/>
        <end position="99"/>
    </location>
</feature>
<evidence type="ECO:0000313" key="11">
    <source>
        <dbReference type="EMBL" id="KAG4418781.1"/>
    </source>
</evidence>
<name>A0A8H7W5W1_9HELO</name>
<dbReference type="SUPFAM" id="SSF54928">
    <property type="entry name" value="RNA-binding domain, RBD"/>
    <property type="match status" value="1"/>
</dbReference>
<keyword evidence="1 7" id="KW-0479">Metal-binding</keyword>
<dbReference type="FunFam" id="1.20.1390.10:FF:000007">
    <property type="entry name" value="CCCH zinc finger and RRM domain protein"/>
    <property type="match status" value="1"/>
</dbReference>
<reference evidence="11" key="1">
    <citation type="submission" date="2021-02" db="EMBL/GenBank/DDBJ databases">
        <title>Genome sequence Cadophora malorum strain M34.</title>
        <authorList>
            <person name="Stefanovic E."/>
            <person name="Vu D."/>
            <person name="Scully C."/>
            <person name="Dijksterhuis J."/>
            <person name="Roader J."/>
            <person name="Houbraken J."/>
        </authorList>
    </citation>
    <scope>NUCLEOTIDE SEQUENCE</scope>
    <source>
        <strain evidence="11">M34</strain>
    </source>
</reference>
<evidence type="ECO:0000256" key="5">
    <source>
        <dbReference type="ARBA" id="ARBA00043866"/>
    </source>
</evidence>
<sequence>MLFSEEDAPLLKKWIIKRLENTSDADADVLADYVLALLRHDGDIQAVRQLCEAEIPDFLKEDSTIFVRDVFDAIQYKSYLPGAPPLRRPSLPLAPPTGPAAPSAPSYGNLGMGVPTGPQNGSRKRSYNERGDGDSQDRGKMMGDPSGRAFKQPRRGGASGRGGFDPFYQGGNRGGGFSGGRPPPMNIQGMPPQGFPAVPGMPSPPPGMPPMDPNNPMAAILAMQAMGFPIPGMPAFPGSTSPPPQQKQRCRDYDQKGFCARGNTCQYEHGEHSIWVPPTSRADEYDPLNSNIMAGVETTNPGAPSFNQYRGGDRGRGRGGFRGDRQQPGNRGGRNGRSEFSSDRPNYDKSNTTIVVENIPEERFSEEEVRGFFSDFGNIVDVSMRPYKRLAIVKYDDWNSANTAYKSPAVIFDNRFVKVYWYTSDDSLPKPPPASKSNGSKKESVDPSAPVPARATSEPQIDIEEFTRKQQEAQKVHEEKMKKKQEMEAAKKELEKRQEELMKNQAEEKRKLMERIAAKSVKSGSTNGSANGTPAPESKPTSQTEALKAQLAALEAEAQSLGIDTSQADGNSWGGRGRGRGRGGYRGRGEYVPRGYRGGYRGRGAPTHFAAAGRSFNLDNRPKTVSLTGVDFTDSAKDETLREYLMHIGEFTSLEATSNRAQIAFKDRKTAENFLASVSRDGGEIPSAGKVELGWVKTPLLPVTTPVSKPVQPKMDEDMNMDEGDAMATGSPAQGAAAAEGSHEQQENLDYDVADDDWGAQ</sequence>
<feature type="domain" description="RRM" evidence="9">
    <location>
        <begin position="352"/>
        <end position="424"/>
    </location>
</feature>
<dbReference type="PANTHER" id="PTHR14398:SF0">
    <property type="entry name" value="ZINC FINGER PROTEIN SWM"/>
    <property type="match status" value="1"/>
</dbReference>
<evidence type="ECO:0000256" key="6">
    <source>
        <dbReference type="PROSITE-ProRule" id="PRU00176"/>
    </source>
</evidence>
<keyword evidence="3 7" id="KW-0862">Zinc</keyword>
<dbReference type="OrthoDB" id="443401at2759"/>
<accession>A0A8H7W5W1</accession>
<dbReference type="Proteomes" id="UP000664132">
    <property type="component" value="Unassembled WGS sequence"/>
</dbReference>
<comment type="function">
    <text evidence="5">May be involved in the turnover of nuclear polyadenylated (pA+) RNA.</text>
</comment>
<evidence type="ECO:0000259" key="10">
    <source>
        <dbReference type="PROSITE" id="PS50103"/>
    </source>
</evidence>
<feature type="compositionally biased region" description="Low complexity" evidence="8">
    <location>
        <begin position="543"/>
        <end position="559"/>
    </location>
</feature>
<dbReference type="Pfam" id="PF01480">
    <property type="entry name" value="PWI"/>
    <property type="match status" value="1"/>
</dbReference>
<dbReference type="Gene3D" id="3.30.70.330">
    <property type="match status" value="1"/>
</dbReference>
<feature type="region of interest" description="Disordered" evidence="8">
    <location>
        <begin position="704"/>
        <end position="761"/>
    </location>
</feature>
<dbReference type="SMART" id="SM00360">
    <property type="entry name" value="RRM"/>
    <property type="match status" value="1"/>
</dbReference>
<dbReference type="GO" id="GO:0003723">
    <property type="term" value="F:RNA binding"/>
    <property type="evidence" value="ECO:0007669"/>
    <property type="project" value="UniProtKB-UniRule"/>
</dbReference>
<feature type="compositionally biased region" description="Acidic residues" evidence="8">
    <location>
        <begin position="747"/>
        <end position="761"/>
    </location>
</feature>
<protein>
    <submittedName>
        <fullName evidence="11">Uncharacterized protein</fullName>
    </submittedName>
</protein>
<feature type="region of interest" description="Disordered" evidence="8">
    <location>
        <begin position="519"/>
        <end position="587"/>
    </location>
</feature>
<organism evidence="11 12">
    <name type="scientific">Cadophora malorum</name>
    <dbReference type="NCBI Taxonomy" id="108018"/>
    <lineage>
        <taxon>Eukaryota</taxon>
        <taxon>Fungi</taxon>
        <taxon>Dikarya</taxon>
        <taxon>Ascomycota</taxon>
        <taxon>Pezizomycotina</taxon>
        <taxon>Leotiomycetes</taxon>
        <taxon>Helotiales</taxon>
        <taxon>Ploettnerulaceae</taxon>
        <taxon>Cadophora</taxon>
    </lineage>
</organism>
<comment type="caution">
    <text evidence="11">The sequence shown here is derived from an EMBL/GenBank/DDBJ whole genome shotgun (WGS) entry which is preliminary data.</text>
</comment>
<dbReference type="AlphaFoldDB" id="A0A8H7W5W1"/>
<evidence type="ECO:0000256" key="2">
    <source>
        <dbReference type="ARBA" id="ARBA00022771"/>
    </source>
</evidence>
<feature type="compositionally biased region" description="Polar residues" evidence="8">
    <location>
        <begin position="522"/>
        <end position="532"/>
    </location>
</feature>
<feature type="compositionally biased region" description="Polar residues" evidence="8">
    <location>
        <begin position="296"/>
        <end position="308"/>
    </location>
</feature>
<proteinExistence type="predicted"/>
<feature type="compositionally biased region" description="Basic and acidic residues" evidence="8">
    <location>
        <begin position="465"/>
        <end position="495"/>
    </location>
</feature>
<dbReference type="PROSITE" id="PS50103">
    <property type="entry name" value="ZF_C3H1"/>
    <property type="match status" value="1"/>
</dbReference>
<dbReference type="PANTHER" id="PTHR14398">
    <property type="entry name" value="RNA RECOGNITION RRM/RNP DOMAIN"/>
    <property type="match status" value="1"/>
</dbReference>
<dbReference type="InterPro" id="IPR000571">
    <property type="entry name" value="Znf_CCCH"/>
</dbReference>
<dbReference type="EMBL" id="JAFJYH010000120">
    <property type="protein sequence ID" value="KAG4418781.1"/>
    <property type="molecule type" value="Genomic_DNA"/>
</dbReference>
<evidence type="ECO:0000256" key="8">
    <source>
        <dbReference type="SAM" id="MobiDB-lite"/>
    </source>
</evidence>
<dbReference type="InterPro" id="IPR035979">
    <property type="entry name" value="RBD_domain_sf"/>
</dbReference>
<dbReference type="GO" id="GO:0008270">
    <property type="term" value="F:zinc ion binding"/>
    <property type="evidence" value="ECO:0007669"/>
    <property type="project" value="UniProtKB-KW"/>
</dbReference>
<feature type="region of interest" description="Disordered" evidence="8">
    <location>
        <begin position="427"/>
        <end position="495"/>
    </location>
</feature>
<dbReference type="InterPro" id="IPR045137">
    <property type="entry name" value="RBM26/27"/>
</dbReference>
<dbReference type="PROSITE" id="PS50102">
    <property type="entry name" value="RRM"/>
    <property type="match status" value="1"/>
</dbReference>
<dbReference type="GO" id="GO:0005634">
    <property type="term" value="C:nucleus"/>
    <property type="evidence" value="ECO:0007669"/>
    <property type="project" value="TreeGrafter"/>
</dbReference>
<gene>
    <name evidence="11" type="ORF">IFR04_008063</name>
</gene>
<keyword evidence="2 7" id="KW-0863">Zinc-finger</keyword>